<evidence type="ECO:0000259" key="11">
    <source>
        <dbReference type="Pfam" id="PF06148"/>
    </source>
</evidence>
<evidence type="ECO:0000256" key="4">
    <source>
        <dbReference type="ARBA" id="ARBA00022448"/>
    </source>
</evidence>
<name>A0A218VBR1_9PASE</name>
<organism evidence="13 14">
    <name type="scientific">Lonchura striata</name>
    <name type="common">white-rumped munia</name>
    <dbReference type="NCBI Taxonomy" id="40157"/>
    <lineage>
        <taxon>Eukaryota</taxon>
        <taxon>Metazoa</taxon>
        <taxon>Chordata</taxon>
        <taxon>Craniata</taxon>
        <taxon>Vertebrata</taxon>
        <taxon>Euteleostomi</taxon>
        <taxon>Archelosauria</taxon>
        <taxon>Archosauria</taxon>
        <taxon>Dinosauria</taxon>
        <taxon>Saurischia</taxon>
        <taxon>Theropoda</taxon>
        <taxon>Coelurosauria</taxon>
        <taxon>Aves</taxon>
        <taxon>Neognathae</taxon>
        <taxon>Neoaves</taxon>
        <taxon>Telluraves</taxon>
        <taxon>Australaves</taxon>
        <taxon>Passeriformes</taxon>
        <taxon>Passeroidea</taxon>
        <taxon>Estrildidae</taxon>
        <taxon>Estrildinae</taxon>
        <taxon>Lonchura</taxon>
    </lineage>
</organism>
<reference evidence="13 14" key="1">
    <citation type="submission" date="2017-05" db="EMBL/GenBank/DDBJ databases">
        <title>Genome of assembly of the Bengalese finch, Lonchura striata domestica.</title>
        <authorList>
            <person name="Colquitt B.M."/>
            <person name="Brainard M.S."/>
        </authorList>
    </citation>
    <scope>NUCLEOTIDE SEQUENCE [LARGE SCALE GENOMIC DNA]</scope>
    <source>
        <strain evidence="13">White83orange57</strain>
    </source>
</reference>
<evidence type="ECO:0000313" key="14">
    <source>
        <dbReference type="Proteomes" id="UP000197619"/>
    </source>
</evidence>
<dbReference type="Proteomes" id="UP000197619">
    <property type="component" value="Unassembled WGS sequence"/>
</dbReference>
<keyword evidence="7" id="KW-0472">Membrane</keyword>
<keyword evidence="5" id="KW-0653">Protein transport</keyword>
<feature type="compositionally biased region" description="Basic and acidic residues" evidence="10">
    <location>
        <begin position="498"/>
        <end position="513"/>
    </location>
</feature>
<dbReference type="GO" id="GO:0017119">
    <property type="term" value="C:Golgi transport complex"/>
    <property type="evidence" value="ECO:0007669"/>
    <property type="project" value="TreeGrafter"/>
</dbReference>
<proteinExistence type="inferred from homology"/>
<comment type="similarity">
    <text evidence="2">Belongs to the COG2 family.</text>
</comment>
<evidence type="ECO:0000259" key="12">
    <source>
        <dbReference type="Pfam" id="PF12022"/>
    </source>
</evidence>
<keyword evidence="9" id="KW-0175">Coiled coil</keyword>
<evidence type="ECO:0000256" key="5">
    <source>
        <dbReference type="ARBA" id="ARBA00022927"/>
    </source>
</evidence>
<evidence type="ECO:0000256" key="6">
    <source>
        <dbReference type="ARBA" id="ARBA00023034"/>
    </source>
</evidence>
<feature type="region of interest" description="Disordered" evidence="10">
    <location>
        <begin position="496"/>
        <end position="534"/>
    </location>
</feature>
<dbReference type="GO" id="GO:0015031">
    <property type="term" value="P:protein transport"/>
    <property type="evidence" value="ECO:0007669"/>
    <property type="project" value="UniProtKB-KW"/>
</dbReference>
<evidence type="ECO:0000256" key="8">
    <source>
        <dbReference type="ARBA" id="ARBA00031344"/>
    </source>
</evidence>
<dbReference type="EMBL" id="MUZQ01000016">
    <property type="protein sequence ID" value="OWK63141.1"/>
    <property type="molecule type" value="Genomic_DNA"/>
</dbReference>
<dbReference type="GO" id="GO:0007030">
    <property type="term" value="P:Golgi organization"/>
    <property type="evidence" value="ECO:0007669"/>
    <property type="project" value="InterPro"/>
</dbReference>
<sequence>MSLPRGPENLCFDKDEFMKADFDVDHFVSDCRKRVQLEELREDLELYYKLLKTAMVELINKDYADFVNLSTNLVGMDKALNQLSVPLGQLREEVMSLKSCVSEGIQAVDDRMTKQEDIRRKKMCVLRLIHVIQSVEKIEKILHSQGTKELSSLEGNSPLLTGQVLERIATEFNQLQFHAVQSKGMPLLDKVRPRIAGITAMLQQSLEGLLLEGLQTSNVDIVRHCLRTYATIDKTRDAEALVGQVLVKPYVDEVMVEQYVQSHPNGLQAMYNRLLEFVPHHCRLLREVTGGAISSEKADIVPGYDFLVNSVWPEIVRGLEEKLPSLFNPGNPDVFHEVDRNAEQFFSALNLYIGDERQCLPILNLKLSVAWYKRSAEWQKWPSLFAGSLCVIRTLLLFLQKYTTSMDFVRKFERQCGSQASVKRLRAHPSYHSFNNKWNLPVYFQIRFREIAGALEEALSDTLEEAPAHRLWKLSLQVLARYSVFISEVSVRPISSENTKESKKPVPVGRKESSLSLNPSEDQGNGSSPESLPLSSISSTQLIYVAADLDKLQDRIPDILDMIKPKLEMIGFKNISCIAGALEDSKTSLSACVPTLNNRIIQDLSESSFAYLKSALEVPRLYRRTNKEVPTKASPYVDSALKPFYRLQNDYRDSLKQPMIHQWLEGALSESTQKYYETVSDVLSSVKKMEESLKRLKQARRAATSNPVGTNGGMSDDNKIRLQLALDVEYFGEQIQKMGLETSNIKSFSALAELVLTAKDQATAEPS</sequence>
<dbReference type="GO" id="GO:0006891">
    <property type="term" value="P:intra-Golgi vesicle-mediated transport"/>
    <property type="evidence" value="ECO:0007669"/>
    <property type="project" value="TreeGrafter"/>
</dbReference>
<gene>
    <name evidence="13" type="primary">COG2</name>
    <name evidence="13" type="ORF">RLOC_00001287</name>
</gene>
<protein>
    <recommendedName>
        <fullName evidence="3">Conserved oligomeric Golgi complex subunit 2</fullName>
    </recommendedName>
    <alternativeName>
        <fullName evidence="8">Component of oligomeric Golgi complex 2</fullName>
    </alternativeName>
</protein>
<evidence type="ECO:0000256" key="7">
    <source>
        <dbReference type="ARBA" id="ARBA00023136"/>
    </source>
</evidence>
<evidence type="ECO:0000256" key="9">
    <source>
        <dbReference type="SAM" id="Coils"/>
    </source>
</evidence>
<feature type="domain" description="COG complex component COG2 C-terminal" evidence="12">
    <location>
        <begin position="436"/>
        <end position="465"/>
    </location>
</feature>
<dbReference type="PANTHER" id="PTHR12961">
    <property type="entry name" value="CONSERVED OLIGOMERIC GOLGI COMPLEX COMPONENT 2"/>
    <property type="match status" value="1"/>
</dbReference>
<feature type="domain" description="COG complex component COG2 C-terminal" evidence="12">
    <location>
        <begin position="468"/>
        <end position="728"/>
    </location>
</feature>
<keyword evidence="14" id="KW-1185">Reference proteome</keyword>
<evidence type="ECO:0000256" key="10">
    <source>
        <dbReference type="SAM" id="MobiDB-lite"/>
    </source>
</evidence>
<feature type="domain" description="Conserved oligomeric Golgi complex subunit 2 N-terminal" evidence="11">
    <location>
        <begin position="10"/>
        <end position="83"/>
    </location>
</feature>
<dbReference type="STRING" id="299123.ENSLSDP00000023313"/>
<accession>A0A218VBR1</accession>
<keyword evidence="6" id="KW-0333">Golgi apparatus</keyword>
<dbReference type="PANTHER" id="PTHR12961:SF0">
    <property type="entry name" value="CONSERVED OLIGOMERIC GOLGI COMPLEX SUBUNIT 2"/>
    <property type="match status" value="1"/>
</dbReference>
<dbReference type="GO" id="GO:0000139">
    <property type="term" value="C:Golgi membrane"/>
    <property type="evidence" value="ECO:0007669"/>
    <property type="project" value="UniProtKB-SubCell"/>
</dbReference>
<evidence type="ECO:0000313" key="13">
    <source>
        <dbReference type="EMBL" id="OWK63141.1"/>
    </source>
</evidence>
<feature type="compositionally biased region" description="Polar residues" evidence="10">
    <location>
        <begin position="514"/>
        <end position="526"/>
    </location>
</feature>
<dbReference type="InterPro" id="IPR024602">
    <property type="entry name" value="COG_su2_N"/>
</dbReference>
<dbReference type="InterPro" id="IPR024603">
    <property type="entry name" value="COG_complex_COG2_C"/>
</dbReference>
<evidence type="ECO:0000256" key="3">
    <source>
        <dbReference type="ARBA" id="ARBA00020977"/>
    </source>
</evidence>
<comment type="caution">
    <text evidence="13">The sequence shown here is derived from an EMBL/GenBank/DDBJ whole genome shotgun (WGS) entry which is preliminary data.</text>
</comment>
<evidence type="ECO:0000256" key="2">
    <source>
        <dbReference type="ARBA" id="ARBA00007603"/>
    </source>
</evidence>
<dbReference type="Pfam" id="PF12022">
    <property type="entry name" value="COG2_C"/>
    <property type="match status" value="2"/>
</dbReference>
<keyword evidence="4" id="KW-0813">Transport</keyword>
<dbReference type="Pfam" id="PF06148">
    <property type="entry name" value="COG2_N"/>
    <property type="match status" value="1"/>
</dbReference>
<comment type="subcellular location">
    <subcellularLocation>
        <location evidence="1">Golgi apparatus membrane</location>
        <topology evidence="1">Peripheral membrane protein</topology>
    </subcellularLocation>
</comment>
<evidence type="ECO:0000256" key="1">
    <source>
        <dbReference type="ARBA" id="ARBA00004395"/>
    </source>
</evidence>
<dbReference type="InterPro" id="IPR009316">
    <property type="entry name" value="COG2"/>
</dbReference>
<feature type="coiled-coil region" evidence="9">
    <location>
        <begin position="679"/>
        <end position="706"/>
    </location>
</feature>
<dbReference type="AlphaFoldDB" id="A0A218VBR1"/>